<evidence type="ECO:0000313" key="3">
    <source>
        <dbReference type="Proteomes" id="UP000219573"/>
    </source>
</evidence>
<reference evidence="3" key="1">
    <citation type="submission" date="2017-09" db="EMBL/GenBank/DDBJ databases">
        <authorList>
            <person name="Varghese N."/>
            <person name="Submissions S."/>
        </authorList>
    </citation>
    <scope>NUCLEOTIDE SEQUENCE [LARGE SCALE GENOMIC DNA]</scope>
    <source>
        <strain evidence="3">MSL47</strain>
    </source>
</reference>
<keyword evidence="3" id="KW-1185">Reference proteome</keyword>
<sequence length="115" mass="12939">MISNKEGEKDRLLKWCIGGDINQSQSCNVDVKQPNNNVICSNDTETNQIVSEANEEIREEVNKEDEQLNLKKNKNSSGGKINQSANCIQKVEQPESNVYNADSSTIRQNNKGKRK</sequence>
<dbReference type="RefSeq" id="WP_097017849.1">
    <property type="nucleotide sequence ID" value="NZ_OBDZ01000012.1"/>
</dbReference>
<feature type="region of interest" description="Disordered" evidence="1">
    <location>
        <begin position="58"/>
        <end position="115"/>
    </location>
</feature>
<proteinExistence type="predicted"/>
<dbReference type="OrthoDB" id="9936830at2"/>
<protein>
    <submittedName>
        <fullName evidence="2">Uncharacterized protein</fullName>
    </submittedName>
</protein>
<gene>
    <name evidence="2" type="ORF">SAMN06265827_11264</name>
</gene>
<dbReference type="Proteomes" id="UP000219573">
    <property type="component" value="Unassembled WGS sequence"/>
</dbReference>
<feature type="compositionally biased region" description="Basic and acidic residues" evidence="1">
    <location>
        <begin position="58"/>
        <end position="69"/>
    </location>
</feature>
<evidence type="ECO:0000256" key="1">
    <source>
        <dbReference type="SAM" id="MobiDB-lite"/>
    </source>
</evidence>
<name>A0A285H301_9FIRM</name>
<organism evidence="2 3">
    <name type="scientific">Orenia metallireducens</name>
    <dbReference type="NCBI Taxonomy" id="1413210"/>
    <lineage>
        <taxon>Bacteria</taxon>
        <taxon>Bacillati</taxon>
        <taxon>Bacillota</taxon>
        <taxon>Clostridia</taxon>
        <taxon>Halanaerobiales</taxon>
        <taxon>Halobacteroidaceae</taxon>
        <taxon>Orenia</taxon>
    </lineage>
</organism>
<accession>A0A285H301</accession>
<dbReference type="AlphaFoldDB" id="A0A285H301"/>
<dbReference type="EMBL" id="OBDZ01000012">
    <property type="protein sequence ID" value="SNY28861.1"/>
    <property type="molecule type" value="Genomic_DNA"/>
</dbReference>
<feature type="compositionally biased region" description="Polar residues" evidence="1">
    <location>
        <begin position="94"/>
        <end position="109"/>
    </location>
</feature>
<evidence type="ECO:0000313" key="2">
    <source>
        <dbReference type="EMBL" id="SNY28861.1"/>
    </source>
</evidence>